<dbReference type="AlphaFoldDB" id="A0A445BF99"/>
<evidence type="ECO:0000256" key="2">
    <source>
        <dbReference type="ARBA" id="ARBA00022771"/>
    </source>
</evidence>
<feature type="domain" description="SWIM-type" evidence="5">
    <location>
        <begin position="198"/>
        <end position="234"/>
    </location>
</feature>
<reference evidence="6 7" key="1">
    <citation type="submission" date="2019-01" db="EMBL/GenBank/DDBJ databases">
        <title>Sequencing of cultivated peanut Arachis hypogaea provides insights into genome evolution and oil improvement.</title>
        <authorList>
            <person name="Chen X."/>
        </authorList>
    </citation>
    <scope>NUCLEOTIDE SEQUENCE [LARGE SCALE GENOMIC DNA]</scope>
    <source>
        <strain evidence="7">cv. Fuhuasheng</strain>
        <tissue evidence="6">Leaves</tissue>
    </source>
</reference>
<comment type="caution">
    <text evidence="6">The sequence shown here is derived from an EMBL/GenBank/DDBJ whole genome shotgun (WGS) entry which is preliminary data.</text>
</comment>
<proteinExistence type="predicted"/>
<dbReference type="Proteomes" id="UP000289738">
    <property type="component" value="Chromosome A09"/>
</dbReference>
<keyword evidence="3" id="KW-0862">Zinc</keyword>
<dbReference type="Pfam" id="PF04434">
    <property type="entry name" value="SWIM"/>
    <property type="match status" value="1"/>
</dbReference>
<evidence type="ECO:0000256" key="3">
    <source>
        <dbReference type="ARBA" id="ARBA00022833"/>
    </source>
</evidence>
<dbReference type="PANTHER" id="PTHR47718:SF13">
    <property type="entry name" value="OS09G0290500 PROTEIN"/>
    <property type="match status" value="1"/>
</dbReference>
<evidence type="ECO:0000313" key="7">
    <source>
        <dbReference type="Proteomes" id="UP000289738"/>
    </source>
</evidence>
<dbReference type="Pfam" id="PF03101">
    <property type="entry name" value="FAR1"/>
    <property type="match status" value="1"/>
</dbReference>
<name>A0A445BF99_ARAHY</name>
<sequence length="411" mass="46956">MDHSTSDCQLNPGEVYYIRHDWPLSVVDDELVPKVGMTFTTLEDAEKLYRNYTKAAGFSTRVRCTNRKENEIKNQLITCSREGKWKSKISPTEKTNPTAGLNCPARIYIHTLKDVGAWIISKVVLDHSHPCCPSKAEMLKQHRELSMSIRRTIENNEEADSFDRNWNDFLLNFGLADNKWLSVYEVGEQVSSSIFNKFVVTYDSVAAEVKCQCLLFESRGILCRHTLSVLSFEQVSQVSPRYILERWSKKVKRRHTHIKSSHDEPLMEPRSKRFDQLVFRSQNICEFASESEELTAILHRAYDNVMAEMESLKAKRKGTSSLSHEDANLESVNELQNPPRIRTRGRPKNRLGSKLDKQIANATKKKKTKVLSEINLFDAASAVHSNSSQYQGHVMNNQFRVLAAGDNSLGV</sequence>
<keyword evidence="1" id="KW-0479">Metal-binding</keyword>
<dbReference type="PROSITE" id="PS50966">
    <property type="entry name" value="ZF_SWIM"/>
    <property type="match status" value="1"/>
</dbReference>
<dbReference type="InterPro" id="IPR006564">
    <property type="entry name" value="Znf_PMZ"/>
</dbReference>
<evidence type="ECO:0000313" key="6">
    <source>
        <dbReference type="EMBL" id="RYR37350.1"/>
    </source>
</evidence>
<protein>
    <recommendedName>
        <fullName evidence="5">SWIM-type domain-containing protein</fullName>
    </recommendedName>
</protein>
<evidence type="ECO:0000259" key="5">
    <source>
        <dbReference type="PROSITE" id="PS50966"/>
    </source>
</evidence>
<organism evidence="6 7">
    <name type="scientific">Arachis hypogaea</name>
    <name type="common">Peanut</name>
    <dbReference type="NCBI Taxonomy" id="3818"/>
    <lineage>
        <taxon>Eukaryota</taxon>
        <taxon>Viridiplantae</taxon>
        <taxon>Streptophyta</taxon>
        <taxon>Embryophyta</taxon>
        <taxon>Tracheophyta</taxon>
        <taxon>Spermatophyta</taxon>
        <taxon>Magnoliopsida</taxon>
        <taxon>eudicotyledons</taxon>
        <taxon>Gunneridae</taxon>
        <taxon>Pentapetalae</taxon>
        <taxon>rosids</taxon>
        <taxon>fabids</taxon>
        <taxon>Fabales</taxon>
        <taxon>Fabaceae</taxon>
        <taxon>Papilionoideae</taxon>
        <taxon>50 kb inversion clade</taxon>
        <taxon>dalbergioids sensu lato</taxon>
        <taxon>Dalbergieae</taxon>
        <taxon>Pterocarpus clade</taxon>
        <taxon>Arachis</taxon>
    </lineage>
</organism>
<dbReference type="InterPro" id="IPR004330">
    <property type="entry name" value="FAR1_DNA_bnd_dom"/>
</dbReference>
<dbReference type="GO" id="GO:0008270">
    <property type="term" value="F:zinc ion binding"/>
    <property type="evidence" value="ECO:0007669"/>
    <property type="project" value="UniProtKB-KW"/>
</dbReference>
<dbReference type="InterPro" id="IPR007527">
    <property type="entry name" value="Znf_SWIM"/>
</dbReference>
<keyword evidence="7" id="KW-1185">Reference proteome</keyword>
<accession>A0A445BF99</accession>
<dbReference type="PANTHER" id="PTHR47718">
    <property type="entry name" value="OS01G0519700 PROTEIN"/>
    <property type="match status" value="1"/>
</dbReference>
<dbReference type="SMART" id="SM00575">
    <property type="entry name" value="ZnF_PMZ"/>
    <property type="match status" value="1"/>
</dbReference>
<keyword evidence="2 4" id="KW-0863">Zinc-finger</keyword>
<dbReference type="EMBL" id="SDMP01000009">
    <property type="protein sequence ID" value="RYR37350.1"/>
    <property type="molecule type" value="Genomic_DNA"/>
</dbReference>
<evidence type="ECO:0000256" key="4">
    <source>
        <dbReference type="PROSITE-ProRule" id="PRU00325"/>
    </source>
</evidence>
<evidence type="ECO:0000256" key="1">
    <source>
        <dbReference type="ARBA" id="ARBA00022723"/>
    </source>
</evidence>
<gene>
    <name evidence="6" type="ORF">Ahy_A09g042252</name>
</gene>